<dbReference type="Proteomes" id="UP000807769">
    <property type="component" value="Unassembled WGS sequence"/>
</dbReference>
<gene>
    <name evidence="2" type="ORF">BJ212DRAFT_1366829</name>
</gene>
<name>A0A9P7JBB6_9AGAM</name>
<reference evidence="2" key="1">
    <citation type="journal article" date="2020" name="New Phytol.">
        <title>Comparative genomics reveals dynamic genome evolution in host specialist ectomycorrhizal fungi.</title>
        <authorList>
            <person name="Lofgren L.A."/>
            <person name="Nguyen N.H."/>
            <person name="Vilgalys R."/>
            <person name="Ruytinx J."/>
            <person name="Liao H.L."/>
            <person name="Branco S."/>
            <person name="Kuo A."/>
            <person name="LaButti K."/>
            <person name="Lipzen A."/>
            <person name="Andreopoulos W."/>
            <person name="Pangilinan J."/>
            <person name="Riley R."/>
            <person name="Hundley H."/>
            <person name="Na H."/>
            <person name="Barry K."/>
            <person name="Grigoriev I.V."/>
            <person name="Stajich J.E."/>
            <person name="Kennedy P.G."/>
        </authorList>
    </citation>
    <scope>NUCLEOTIDE SEQUENCE</scope>
    <source>
        <strain evidence="2">MN1</strain>
    </source>
</reference>
<proteinExistence type="predicted"/>
<dbReference type="RefSeq" id="XP_041191031.1">
    <property type="nucleotide sequence ID" value="XM_041336119.1"/>
</dbReference>
<protein>
    <recommendedName>
        <fullName evidence="1">F-box domain-containing protein</fullName>
    </recommendedName>
</protein>
<dbReference type="InterPro" id="IPR001810">
    <property type="entry name" value="F-box_dom"/>
</dbReference>
<dbReference type="GeneID" id="64630136"/>
<dbReference type="AlphaFoldDB" id="A0A9P7JBB6"/>
<feature type="domain" description="F-box" evidence="1">
    <location>
        <begin position="63"/>
        <end position="117"/>
    </location>
</feature>
<comment type="caution">
    <text evidence="2">The sequence shown here is derived from an EMBL/GenBank/DDBJ whole genome shotgun (WGS) entry which is preliminary data.</text>
</comment>
<dbReference type="OrthoDB" id="3253362at2759"/>
<keyword evidence="3" id="KW-1185">Reference proteome</keyword>
<sequence>MAHVTGGNERGCLAFHIDAILHEMSGLYAVMDSIKNLRLKLVEQKDKIVQSMTLHKRLVSAVWRLPPEILSHIFMYCLPEEQYLSPAPRLAPMLLTRICRRWRDVAVATPGLWCRLFVDVDYSDWQPTAFGCNSWLKRSRQYPLSLAVKFLADGIANQRILLQPYLNQISSLFAYFPLYCTDTPFMLTELVALQELVIHNLDYNPALLNFEQLSFLNPTWPHLTNVHARILKESQVLLLLRLCPNLSSLTTRMRPGRQALVAYTHTKLQSFRITAPRTPDRCLPRLMNALLLPDLRVLEAINITPWPHKEFKAFLARSRCPLETLILGAGVTIKNDQRAEYTALIPSLEYIKYSSYHLV</sequence>
<evidence type="ECO:0000313" key="3">
    <source>
        <dbReference type="Proteomes" id="UP000807769"/>
    </source>
</evidence>
<accession>A0A9P7JBB6</accession>
<organism evidence="2 3">
    <name type="scientific">Suillus subaureus</name>
    <dbReference type="NCBI Taxonomy" id="48587"/>
    <lineage>
        <taxon>Eukaryota</taxon>
        <taxon>Fungi</taxon>
        <taxon>Dikarya</taxon>
        <taxon>Basidiomycota</taxon>
        <taxon>Agaricomycotina</taxon>
        <taxon>Agaricomycetes</taxon>
        <taxon>Agaricomycetidae</taxon>
        <taxon>Boletales</taxon>
        <taxon>Suillineae</taxon>
        <taxon>Suillaceae</taxon>
        <taxon>Suillus</taxon>
    </lineage>
</organism>
<evidence type="ECO:0000313" key="2">
    <source>
        <dbReference type="EMBL" id="KAG1813157.1"/>
    </source>
</evidence>
<dbReference type="EMBL" id="JABBWG010000024">
    <property type="protein sequence ID" value="KAG1813157.1"/>
    <property type="molecule type" value="Genomic_DNA"/>
</dbReference>
<dbReference type="Gene3D" id="1.20.1280.50">
    <property type="match status" value="1"/>
</dbReference>
<dbReference type="Pfam" id="PF12937">
    <property type="entry name" value="F-box-like"/>
    <property type="match status" value="1"/>
</dbReference>
<evidence type="ECO:0000259" key="1">
    <source>
        <dbReference type="Pfam" id="PF12937"/>
    </source>
</evidence>